<sequence length="203" mass="23183">MNSVKHNGRTLIPSKVVCIGRNYVEHIEELDNEIPTEPVVFIKPNSAISNNIENNQDEEIHYEGEISFIIENNKISGIGFGLDLTKRKLQNVLKSKGLPWERAKAFDKSAVFSEFVSCDGDYQSYKMELYIDNHLIQFANYPLMINKPEMLITDIQRFLTLEDGDIIMTGTPKGVGIINLGQLFTAKIYENEEIIIEQSWLVQ</sequence>
<comment type="caution">
    <text evidence="4">The sequence shown here is derived from an EMBL/GenBank/DDBJ whole genome shotgun (WGS) entry which is preliminary data.</text>
</comment>
<reference evidence="4 6" key="1">
    <citation type="submission" date="2019-07" db="EMBL/GenBank/DDBJ databases">
        <title>Genomes of sea-ice associated Colwellia species.</title>
        <authorList>
            <person name="Bowman J.P."/>
        </authorList>
    </citation>
    <scope>NUCLEOTIDE SEQUENCE [LARGE SCALE GENOMIC DNA]</scope>
    <source>
        <strain evidence="3 5">ACAM 607</strain>
        <strain evidence="4 6">IC036</strain>
    </source>
</reference>
<dbReference type="InterPro" id="IPR011234">
    <property type="entry name" value="Fumarylacetoacetase-like_C"/>
</dbReference>
<proteinExistence type="predicted"/>
<dbReference type="GO" id="GO:0018773">
    <property type="term" value="F:acetylpyruvate hydrolase activity"/>
    <property type="evidence" value="ECO:0007669"/>
    <property type="project" value="TreeGrafter"/>
</dbReference>
<dbReference type="Pfam" id="PF01557">
    <property type="entry name" value="FAA_hydrolase"/>
    <property type="match status" value="1"/>
</dbReference>
<keyword evidence="4" id="KW-0378">Hydrolase</keyword>
<feature type="domain" description="Fumarylacetoacetase-like C-terminal" evidence="2">
    <location>
        <begin position="15"/>
        <end position="182"/>
    </location>
</feature>
<dbReference type="OrthoDB" id="9805307at2"/>
<dbReference type="RefSeq" id="WP_146800786.1">
    <property type="nucleotide sequence ID" value="NZ_VOLP01000032.1"/>
</dbReference>
<dbReference type="InterPro" id="IPR036663">
    <property type="entry name" value="Fumarylacetoacetase_C_sf"/>
</dbReference>
<protein>
    <submittedName>
        <fullName evidence="4">Fumarylacetoacetate hydrolase family protein</fullName>
    </submittedName>
</protein>
<name>A0A5C6Q458_9GAMM</name>
<dbReference type="AlphaFoldDB" id="A0A5C6Q458"/>
<evidence type="ECO:0000256" key="1">
    <source>
        <dbReference type="ARBA" id="ARBA00022723"/>
    </source>
</evidence>
<evidence type="ECO:0000259" key="2">
    <source>
        <dbReference type="Pfam" id="PF01557"/>
    </source>
</evidence>
<dbReference type="EMBL" id="VOLR01000033">
    <property type="protein sequence ID" value="TWX54844.1"/>
    <property type="molecule type" value="Genomic_DNA"/>
</dbReference>
<dbReference type="Proteomes" id="UP000321917">
    <property type="component" value="Unassembled WGS sequence"/>
</dbReference>
<keyword evidence="1" id="KW-0479">Metal-binding</keyword>
<organism evidence="4 6">
    <name type="scientific">Colwellia hornerae</name>
    <dbReference type="NCBI Taxonomy" id="89402"/>
    <lineage>
        <taxon>Bacteria</taxon>
        <taxon>Pseudomonadati</taxon>
        <taxon>Pseudomonadota</taxon>
        <taxon>Gammaproteobacteria</taxon>
        <taxon>Alteromonadales</taxon>
        <taxon>Colwelliaceae</taxon>
        <taxon>Colwellia</taxon>
    </lineage>
</organism>
<evidence type="ECO:0000313" key="4">
    <source>
        <dbReference type="EMBL" id="TWX63437.1"/>
    </source>
</evidence>
<dbReference type="GO" id="GO:0046872">
    <property type="term" value="F:metal ion binding"/>
    <property type="evidence" value="ECO:0007669"/>
    <property type="project" value="UniProtKB-KW"/>
</dbReference>
<accession>A0A5C6Q458</accession>
<keyword evidence="5" id="KW-1185">Reference proteome</keyword>
<gene>
    <name evidence="3" type="ORF">ESZ26_17260</name>
    <name evidence="4" type="ORF">ESZ27_16560</name>
</gene>
<dbReference type="SUPFAM" id="SSF56529">
    <property type="entry name" value="FAH"/>
    <property type="match status" value="1"/>
</dbReference>
<evidence type="ECO:0000313" key="6">
    <source>
        <dbReference type="Proteomes" id="UP000321917"/>
    </source>
</evidence>
<evidence type="ECO:0000313" key="5">
    <source>
        <dbReference type="Proteomes" id="UP000321525"/>
    </source>
</evidence>
<evidence type="ECO:0000313" key="3">
    <source>
        <dbReference type="EMBL" id="TWX54844.1"/>
    </source>
</evidence>
<dbReference type="EMBL" id="VOLQ01000043">
    <property type="protein sequence ID" value="TWX63437.1"/>
    <property type="molecule type" value="Genomic_DNA"/>
</dbReference>
<dbReference type="Proteomes" id="UP000321525">
    <property type="component" value="Unassembled WGS sequence"/>
</dbReference>
<dbReference type="PANTHER" id="PTHR11820:SF7">
    <property type="entry name" value="ACYLPYRUVASE FAHD1, MITOCHONDRIAL"/>
    <property type="match status" value="1"/>
</dbReference>
<dbReference type="Gene3D" id="3.90.850.10">
    <property type="entry name" value="Fumarylacetoacetase-like, C-terminal domain"/>
    <property type="match status" value="1"/>
</dbReference>
<dbReference type="PANTHER" id="PTHR11820">
    <property type="entry name" value="ACYLPYRUVASE"/>
    <property type="match status" value="1"/>
</dbReference>